<evidence type="ECO:0000313" key="1">
    <source>
        <dbReference type="EMBL" id="CDJ31926.1"/>
    </source>
</evidence>
<keyword evidence="2" id="KW-1185">Reference proteome</keyword>
<gene>
    <name evidence="1" type="ORF">EMH_0010730</name>
</gene>
<organism evidence="1 2">
    <name type="scientific">Eimeria mitis</name>
    <dbReference type="NCBI Taxonomy" id="44415"/>
    <lineage>
        <taxon>Eukaryota</taxon>
        <taxon>Sar</taxon>
        <taxon>Alveolata</taxon>
        <taxon>Apicomplexa</taxon>
        <taxon>Conoidasida</taxon>
        <taxon>Coccidia</taxon>
        <taxon>Eucoccidiorida</taxon>
        <taxon>Eimeriorina</taxon>
        <taxon>Eimeriidae</taxon>
        <taxon>Eimeria</taxon>
    </lineage>
</organism>
<accession>U6K4P3</accession>
<proteinExistence type="predicted"/>
<dbReference type="AlphaFoldDB" id="U6K4P3"/>
<protein>
    <submittedName>
        <fullName evidence="1">Uncharacterized protein</fullName>
    </submittedName>
</protein>
<dbReference type="GeneID" id="25376044"/>
<dbReference type="RefSeq" id="XP_013354491.1">
    <property type="nucleotide sequence ID" value="XM_013499037.1"/>
</dbReference>
<reference evidence="1" key="2">
    <citation type="submission" date="2013-10" db="EMBL/GenBank/DDBJ databases">
        <authorList>
            <person name="Aslett M."/>
        </authorList>
    </citation>
    <scope>NUCLEOTIDE SEQUENCE [LARGE SCALE GENOMIC DNA]</scope>
    <source>
        <strain evidence="1">Houghton</strain>
    </source>
</reference>
<sequence>MELEDQKVEYKPGANNVVADVLSRCPYYQQEAENQTEAAHGATEIKRCFLVQAVDEDSLERPRYPKAWTPLEDGESDRQWKIRVHSYLNTYVESFP</sequence>
<dbReference type="VEuPathDB" id="ToxoDB:EMH_0010730"/>
<dbReference type="EMBL" id="HG683691">
    <property type="protein sequence ID" value="CDJ31926.1"/>
    <property type="molecule type" value="Genomic_DNA"/>
</dbReference>
<reference evidence="1" key="1">
    <citation type="submission" date="2013-10" db="EMBL/GenBank/DDBJ databases">
        <title>Genomic analysis of the causative agents of coccidiosis in chickens.</title>
        <authorList>
            <person name="Reid A.J."/>
            <person name="Blake D."/>
            <person name="Billington K."/>
            <person name="Browne H."/>
            <person name="Dunn M."/>
            <person name="Hung S."/>
            <person name="Kawahara F."/>
            <person name="Miranda-Saavedra D."/>
            <person name="Mourier T."/>
            <person name="Nagra H."/>
            <person name="Otto T.D."/>
            <person name="Rawlings N."/>
            <person name="Sanchez A."/>
            <person name="Sanders M."/>
            <person name="Subramaniam C."/>
            <person name="Tay Y."/>
            <person name="Dear P."/>
            <person name="Doerig C."/>
            <person name="Gruber A."/>
            <person name="Parkinson J."/>
            <person name="Shirley M."/>
            <person name="Wan K.L."/>
            <person name="Berriman M."/>
            <person name="Tomley F."/>
            <person name="Pain A."/>
        </authorList>
    </citation>
    <scope>NUCLEOTIDE SEQUENCE [LARGE SCALE GENOMIC DNA]</scope>
    <source>
        <strain evidence="1">Houghton</strain>
    </source>
</reference>
<dbReference type="Proteomes" id="UP000030744">
    <property type="component" value="Unassembled WGS sequence"/>
</dbReference>
<name>U6K4P3_9EIME</name>
<dbReference type="OrthoDB" id="351665at2759"/>
<evidence type="ECO:0000313" key="2">
    <source>
        <dbReference type="Proteomes" id="UP000030744"/>
    </source>
</evidence>